<evidence type="ECO:0000256" key="1">
    <source>
        <dbReference type="ARBA" id="ARBA00004948"/>
    </source>
</evidence>
<evidence type="ECO:0000259" key="7">
    <source>
        <dbReference type="Pfam" id="PF08543"/>
    </source>
</evidence>
<dbReference type="GO" id="GO:0005829">
    <property type="term" value="C:cytosol"/>
    <property type="evidence" value="ECO:0007669"/>
    <property type="project" value="TreeGrafter"/>
</dbReference>
<dbReference type="InterPro" id="IPR029056">
    <property type="entry name" value="Ribokinase-like"/>
</dbReference>
<dbReference type="FunFam" id="3.40.1190.20:FF:000003">
    <property type="entry name" value="Phosphomethylpyrimidine kinase ThiD"/>
    <property type="match status" value="1"/>
</dbReference>
<dbReference type="UniPathway" id="UPA00060">
    <property type="reaction ID" value="UER00138"/>
</dbReference>
<gene>
    <name evidence="8" type="primary">thiD</name>
    <name evidence="8" type="ORF">E2C06_14595</name>
</gene>
<dbReference type="EMBL" id="SMSJ01000016">
    <property type="protein sequence ID" value="TDH61970.1"/>
    <property type="molecule type" value="Genomic_DNA"/>
</dbReference>
<dbReference type="GO" id="GO:0005524">
    <property type="term" value="F:ATP binding"/>
    <property type="evidence" value="ECO:0007669"/>
    <property type="project" value="UniProtKB-KW"/>
</dbReference>
<accession>A0A4R5QFF8</accession>
<protein>
    <recommendedName>
        <fullName evidence="2">hydroxymethylpyrimidine kinase</fullName>
        <ecNumber evidence="2">2.7.1.49</ecNumber>
    </recommendedName>
</protein>
<dbReference type="NCBIfam" id="TIGR00097">
    <property type="entry name" value="HMP-P_kinase"/>
    <property type="match status" value="1"/>
</dbReference>
<dbReference type="AlphaFoldDB" id="A0A4R5QFF8"/>
<dbReference type="PANTHER" id="PTHR20858">
    <property type="entry name" value="PHOSPHOMETHYLPYRIMIDINE KINASE"/>
    <property type="match status" value="1"/>
</dbReference>
<keyword evidence="4" id="KW-0547">Nucleotide-binding</keyword>
<reference evidence="8 9" key="1">
    <citation type="journal article" date="2016" name="J. Microbiol.">
        <title>Dankookia rubra gen. nov., sp. nov., an alphaproteobacterium isolated from sediment of a shallow stream.</title>
        <authorList>
            <person name="Kim W.H."/>
            <person name="Kim D.H."/>
            <person name="Kang K."/>
            <person name="Ahn T.Y."/>
        </authorList>
    </citation>
    <scope>NUCLEOTIDE SEQUENCE [LARGE SCALE GENOMIC DNA]</scope>
    <source>
        <strain evidence="8 9">JCM30602</strain>
    </source>
</reference>
<dbReference type="Gene3D" id="3.40.1190.20">
    <property type="match status" value="1"/>
</dbReference>
<dbReference type="RefSeq" id="WP_133289340.1">
    <property type="nucleotide sequence ID" value="NZ_SMSJ01000016.1"/>
</dbReference>
<sequence length="270" mass="27239">MKGRVLIVAGSDSGGGAGIQADIKAVTALGGFAATAVTALTAQNTEGVHGVLPIPVAFIRQQIEVVLRDIGADALKTGMLHDVPTIEAVCDALAAEAPGLPLVADPVMIAKGGHPLLQADAVETLKRRLLPLAAVITPNLPEAEVLLGRPIPDAAAMPEAARALLGMGLRAVLLKGGHLEGERLVDILAAPGGITRFEDARIETRHTHGTGCTLASAIAAGLAQGMALVDAVARARAYVRAAILAAPGLGRGHGPLGHGVTLDPARLAGL</sequence>
<keyword evidence="9" id="KW-1185">Reference proteome</keyword>
<dbReference type="GO" id="GO:0008902">
    <property type="term" value="F:hydroxymethylpyrimidine kinase activity"/>
    <property type="evidence" value="ECO:0007669"/>
    <property type="project" value="UniProtKB-EC"/>
</dbReference>
<evidence type="ECO:0000313" key="8">
    <source>
        <dbReference type="EMBL" id="TDH61970.1"/>
    </source>
</evidence>
<dbReference type="InterPro" id="IPR004399">
    <property type="entry name" value="HMP/HMP-P_kinase_dom"/>
</dbReference>
<proteinExistence type="predicted"/>
<organism evidence="8 9">
    <name type="scientific">Dankookia rubra</name>
    <dbReference type="NCBI Taxonomy" id="1442381"/>
    <lineage>
        <taxon>Bacteria</taxon>
        <taxon>Pseudomonadati</taxon>
        <taxon>Pseudomonadota</taxon>
        <taxon>Alphaproteobacteria</taxon>
        <taxon>Acetobacterales</taxon>
        <taxon>Roseomonadaceae</taxon>
        <taxon>Dankookia</taxon>
    </lineage>
</organism>
<keyword evidence="5 8" id="KW-0418">Kinase</keyword>
<dbReference type="CDD" id="cd01169">
    <property type="entry name" value="HMPP_kinase"/>
    <property type="match status" value="1"/>
</dbReference>
<evidence type="ECO:0000256" key="3">
    <source>
        <dbReference type="ARBA" id="ARBA00022679"/>
    </source>
</evidence>
<dbReference type="EC" id="2.7.1.49" evidence="2"/>
<evidence type="ECO:0000313" key="9">
    <source>
        <dbReference type="Proteomes" id="UP000295096"/>
    </source>
</evidence>
<evidence type="ECO:0000256" key="2">
    <source>
        <dbReference type="ARBA" id="ARBA00012135"/>
    </source>
</evidence>
<keyword evidence="3 8" id="KW-0808">Transferase</keyword>
<evidence type="ECO:0000256" key="5">
    <source>
        <dbReference type="ARBA" id="ARBA00022777"/>
    </source>
</evidence>
<feature type="domain" description="Pyridoxamine kinase/Phosphomethylpyrimidine kinase" evidence="7">
    <location>
        <begin position="12"/>
        <end position="256"/>
    </location>
</feature>
<dbReference type="Proteomes" id="UP000295096">
    <property type="component" value="Unassembled WGS sequence"/>
</dbReference>
<dbReference type="InterPro" id="IPR013749">
    <property type="entry name" value="PM/HMP-P_kinase-1"/>
</dbReference>
<evidence type="ECO:0000256" key="4">
    <source>
        <dbReference type="ARBA" id="ARBA00022741"/>
    </source>
</evidence>
<comment type="caution">
    <text evidence="8">The sequence shown here is derived from an EMBL/GenBank/DDBJ whole genome shotgun (WGS) entry which is preliminary data.</text>
</comment>
<dbReference type="GO" id="GO:0008972">
    <property type="term" value="F:phosphomethylpyrimidine kinase activity"/>
    <property type="evidence" value="ECO:0007669"/>
    <property type="project" value="InterPro"/>
</dbReference>
<dbReference type="PANTHER" id="PTHR20858:SF17">
    <property type="entry name" value="HYDROXYMETHYLPYRIMIDINE_PHOSPHOMETHYLPYRIMIDINE KINASE THI20-RELATED"/>
    <property type="match status" value="1"/>
</dbReference>
<dbReference type="OrthoDB" id="9810880at2"/>
<keyword evidence="6" id="KW-0067">ATP-binding</keyword>
<name>A0A4R5QFF8_9PROT</name>
<dbReference type="GO" id="GO:0009228">
    <property type="term" value="P:thiamine biosynthetic process"/>
    <property type="evidence" value="ECO:0007669"/>
    <property type="project" value="InterPro"/>
</dbReference>
<dbReference type="SUPFAM" id="SSF53613">
    <property type="entry name" value="Ribokinase-like"/>
    <property type="match status" value="1"/>
</dbReference>
<dbReference type="GO" id="GO:0009229">
    <property type="term" value="P:thiamine diphosphate biosynthetic process"/>
    <property type="evidence" value="ECO:0007669"/>
    <property type="project" value="UniProtKB-UniPathway"/>
</dbReference>
<comment type="pathway">
    <text evidence="1">Cofactor biosynthesis; thiamine diphosphate biosynthesis.</text>
</comment>
<dbReference type="Pfam" id="PF08543">
    <property type="entry name" value="Phos_pyr_kin"/>
    <property type="match status" value="1"/>
</dbReference>
<evidence type="ECO:0000256" key="6">
    <source>
        <dbReference type="ARBA" id="ARBA00022840"/>
    </source>
</evidence>